<dbReference type="Proteomes" id="UP001187415">
    <property type="component" value="Unassembled WGS sequence"/>
</dbReference>
<feature type="compositionally biased region" description="Basic and acidic residues" evidence="1">
    <location>
        <begin position="23"/>
        <end position="35"/>
    </location>
</feature>
<dbReference type="AlphaFoldDB" id="A0AA88NNW5"/>
<evidence type="ECO:0000313" key="4">
    <source>
        <dbReference type="Proteomes" id="UP001187415"/>
    </source>
</evidence>
<evidence type="ECO:0000256" key="1">
    <source>
        <dbReference type="SAM" id="MobiDB-lite"/>
    </source>
</evidence>
<feature type="compositionally biased region" description="Gly residues" evidence="1">
    <location>
        <begin position="9"/>
        <end position="20"/>
    </location>
</feature>
<sequence length="144" mass="15396">MVWNKEYGDGAGAQGSGGGSENEVEKLSDPSKTCDAHNSPTSTTTSPPHPPASTTSSLSVWSLVHISAFCSFFIVALVLNVSLWWKQTGPAEASCGQVVNKKQKKSPRETEQPSDPKVRYSSVRPRVEPCSVLRQASSDTVCEG</sequence>
<keyword evidence="2" id="KW-1133">Transmembrane helix</keyword>
<comment type="caution">
    <text evidence="3">The sequence shown here is derived from an EMBL/GenBank/DDBJ whole genome shotgun (WGS) entry which is preliminary data.</text>
</comment>
<feature type="transmembrane region" description="Helical" evidence="2">
    <location>
        <begin position="58"/>
        <end position="79"/>
    </location>
</feature>
<feature type="compositionally biased region" description="Basic and acidic residues" evidence="1">
    <location>
        <begin position="106"/>
        <end position="118"/>
    </location>
</feature>
<keyword evidence="2" id="KW-0472">Membrane</keyword>
<keyword evidence="2" id="KW-0812">Transmembrane</keyword>
<dbReference type="EMBL" id="JAUPFM010000001">
    <property type="protein sequence ID" value="KAK2863616.1"/>
    <property type="molecule type" value="Genomic_DNA"/>
</dbReference>
<accession>A0AA88NNW5</accession>
<reference evidence="3" key="1">
    <citation type="submission" date="2023-07" db="EMBL/GenBank/DDBJ databases">
        <title>Chromosome-level Genome Assembly of Striped Snakehead (Channa striata).</title>
        <authorList>
            <person name="Liu H."/>
        </authorList>
    </citation>
    <scope>NUCLEOTIDE SEQUENCE</scope>
    <source>
        <strain evidence="3">Gz</strain>
        <tissue evidence="3">Muscle</tissue>
    </source>
</reference>
<name>A0AA88NNW5_CHASR</name>
<evidence type="ECO:0000256" key="2">
    <source>
        <dbReference type="SAM" id="Phobius"/>
    </source>
</evidence>
<proteinExistence type="predicted"/>
<feature type="region of interest" description="Disordered" evidence="1">
    <location>
        <begin position="95"/>
        <end position="125"/>
    </location>
</feature>
<protein>
    <submittedName>
        <fullName evidence="3">Uncharacterized protein</fullName>
    </submittedName>
</protein>
<gene>
    <name evidence="3" type="ORF">Q5P01_003149</name>
</gene>
<keyword evidence="4" id="KW-1185">Reference proteome</keyword>
<evidence type="ECO:0000313" key="3">
    <source>
        <dbReference type="EMBL" id="KAK2863616.1"/>
    </source>
</evidence>
<feature type="compositionally biased region" description="Low complexity" evidence="1">
    <location>
        <begin position="39"/>
        <end position="57"/>
    </location>
</feature>
<organism evidence="3 4">
    <name type="scientific">Channa striata</name>
    <name type="common">Snakehead murrel</name>
    <name type="synonym">Ophicephalus striatus</name>
    <dbReference type="NCBI Taxonomy" id="64152"/>
    <lineage>
        <taxon>Eukaryota</taxon>
        <taxon>Metazoa</taxon>
        <taxon>Chordata</taxon>
        <taxon>Craniata</taxon>
        <taxon>Vertebrata</taxon>
        <taxon>Euteleostomi</taxon>
        <taxon>Actinopterygii</taxon>
        <taxon>Neopterygii</taxon>
        <taxon>Teleostei</taxon>
        <taxon>Neoteleostei</taxon>
        <taxon>Acanthomorphata</taxon>
        <taxon>Anabantaria</taxon>
        <taxon>Anabantiformes</taxon>
        <taxon>Channoidei</taxon>
        <taxon>Channidae</taxon>
        <taxon>Channa</taxon>
    </lineage>
</organism>
<feature type="region of interest" description="Disordered" evidence="1">
    <location>
        <begin position="1"/>
        <end position="57"/>
    </location>
</feature>